<reference evidence="10" key="1">
    <citation type="submission" date="2024-06" db="EMBL/GenBank/DDBJ databases">
        <title>Diversity, functionality, and evolutionary history of bacterial symbionts in false click beetles (Coleoptera, Throscidae).</title>
        <authorList>
            <person name="Wierz J.C."/>
            <person name="Malm H."/>
            <person name="Kaltenpoth M."/>
            <person name="Engl T."/>
        </authorList>
    </citation>
    <scope>NUCLEOTIDE SEQUENCE</scope>
    <source>
        <strain evidence="10">Tduv</strain>
    </source>
</reference>
<comment type="catalytic activity">
    <reaction evidence="7">
        <text>tRNA(Tyr) + L-tyrosine + ATP = L-tyrosyl-tRNA(Tyr) + AMP + diphosphate + H(+)</text>
        <dbReference type="Rhea" id="RHEA:10220"/>
        <dbReference type="Rhea" id="RHEA-COMP:9706"/>
        <dbReference type="Rhea" id="RHEA-COMP:9707"/>
        <dbReference type="ChEBI" id="CHEBI:15378"/>
        <dbReference type="ChEBI" id="CHEBI:30616"/>
        <dbReference type="ChEBI" id="CHEBI:33019"/>
        <dbReference type="ChEBI" id="CHEBI:58315"/>
        <dbReference type="ChEBI" id="CHEBI:78442"/>
        <dbReference type="ChEBI" id="CHEBI:78536"/>
        <dbReference type="ChEBI" id="CHEBI:456215"/>
        <dbReference type="EC" id="6.1.1.1"/>
    </reaction>
</comment>
<evidence type="ECO:0000256" key="3">
    <source>
        <dbReference type="ARBA" id="ARBA00022741"/>
    </source>
</evidence>
<dbReference type="PANTHER" id="PTHR11766:SF0">
    <property type="entry name" value="TYROSINE--TRNA LIGASE, MITOCHONDRIAL"/>
    <property type="match status" value="1"/>
</dbReference>
<name>A0AAU7QSR7_9FLAO</name>
<accession>A0AAU7QSR7</accession>
<keyword evidence="6 9" id="KW-0030">Aminoacyl-tRNA synthetase</keyword>
<organism evidence="10">
    <name type="scientific">Candidatus Shikimatogenerans sp. Tduv</name>
    <dbReference type="NCBI Taxonomy" id="3158567"/>
    <lineage>
        <taxon>Bacteria</taxon>
        <taxon>Pseudomonadati</taxon>
        <taxon>Bacteroidota</taxon>
        <taxon>Flavobacteriia</taxon>
        <taxon>Flavobacteriales</taxon>
        <taxon>Candidatus Shikimatogenerans</taxon>
    </lineage>
</organism>
<dbReference type="GO" id="GO:0005524">
    <property type="term" value="F:ATP binding"/>
    <property type="evidence" value="ECO:0007669"/>
    <property type="project" value="UniProtKB-KW"/>
</dbReference>
<evidence type="ECO:0000313" key="10">
    <source>
        <dbReference type="EMBL" id="XBT18381.1"/>
    </source>
</evidence>
<dbReference type="SUPFAM" id="SSF52374">
    <property type="entry name" value="Nucleotidylyl transferase"/>
    <property type="match status" value="1"/>
</dbReference>
<evidence type="ECO:0000256" key="9">
    <source>
        <dbReference type="RuleBase" id="RU363036"/>
    </source>
</evidence>
<dbReference type="EC" id="6.1.1.1" evidence="1 8"/>
<keyword evidence="5 9" id="KW-0648">Protein biosynthesis</keyword>
<dbReference type="InterPro" id="IPR024088">
    <property type="entry name" value="Tyr-tRNA-ligase_bac-type"/>
</dbReference>
<evidence type="ECO:0000256" key="6">
    <source>
        <dbReference type="ARBA" id="ARBA00023146"/>
    </source>
</evidence>
<sequence>MNIFQELKWRNYIFNKTNNIKNLLYKKFIIYIGYDPTYKYLHIGHLLSFFLLKILNKYYKNIKIIILIGEYTTKINKYKNINKLYKNIKIIKKQIIYFYKKILNNKNFIIINNYKWFKKITLLNFINKIFKNINIKYLFKNKKYIKNIKNKKIIYPIIQSYDFLYLYKKYKCNFQLGGSDQWRNIILGIKFIKKIYKKKTYALTFPLLTNNNNIKFSKSNKKYNIWLYKNKNKSYDIYQFFINLNDKISIDFLKKISFLSIKNIKYIIFKHFYNIKKKYVQKILSKIIINLIYSNKEYKYAKYLSKYLFNNNNNFLILKKYKKYLLKNINYLFIYKKNIYKTNIIINNIIKIYNISKKKTKYFLNKGYIKFNNKRYDIFISKFIYYNYKYIICNIITKFYFIIKII</sequence>
<evidence type="ECO:0000256" key="2">
    <source>
        <dbReference type="ARBA" id="ARBA00022598"/>
    </source>
</evidence>
<dbReference type="EMBL" id="CP157894">
    <property type="protein sequence ID" value="XBT18381.1"/>
    <property type="molecule type" value="Genomic_DNA"/>
</dbReference>
<keyword evidence="4 9" id="KW-0067">ATP-binding</keyword>
<protein>
    <recommendedName>
        <fullName evidence="1 8">Tyrosine--tRNA ligase</fullName>
        <ecNumber evidence="1 8">6.1.1.1</ecNumber>
    </recommendedName>
</protein>
<dbReference type="Gene3D" id="1.10.240.10">
    <property type="entry name" value="Tyrosyl-Transfer RNA Synthetase"/>
    <property type="match status" value="1"/>
</dbReference>
<evidence type="ECO:0000256" key="4">
    <source>
        <dbReference type="ARBA" id="ARBA00022840"/>
    </source>
</evidence>
<comment type="similarity">
    <text evidence="9">Belongs to the class-I aminoacyl-tRNA synthetase family.</text>
</comment>
<dbReference type="PANTHER" id="PTHR11766">
    <property type="entry name" value="TYROSYL-TRNA SYNTHETASE"/>
    <property type="match status" value="1"/>
</dbReference>
<dbReference type="GO" id="GO:0004831">
    <property type="term" value="F:tyrosine-tRNA ligase activity"/>
    <property type="evidence" value="ECO:0007669"/>
    <property type="project" value="UniProtKB-UniRule"/>
</dbReference>
<gene>
    <name evidence="10" type="primary">tyrS</name>
    <name evidence="10" type="ORF">ABNO50_00010</name>
</gene>
<dbReference type="GO" id="GO:0006437">
    <property type="term" value="P:tyrosyl-tRNA aminoacylation"/>
    <property type="evidence" value="ECO:0007669"/>
    <property type="project" value="UniProtKB-UniRule"/>
</dbReference>
<dbReference type="GO" id="GO:0005829">
    <property type="term" value="C:cytosol"/>
    <property type="evidence" value="ECO:0007669"/>
    <property type="project" value="TreeGrafter"/>
</dbReference>
<dbReference type="InterPro" id="IPR002305">
    <property type="entry name" value="aa-tRNA-synth_Ic"/>
</dbReference>
<dbReference type="InterPro" id="IPR014729">
    <property type="entry name" value="Rossmann-like_a/b/a_fold"/>
</dbReference>
<evidence type="ECO:0000256" key="8">
    <source>
        <dbReference type="NCBIfam" id="TIGR00234"/>
    </source>
</evidence>
<dbReference type="PRINTS" id="PR01040">
    <property type="entry name" value="TRNASYNTHTYR"/>
</dbReference>
<dbReference type="Gene3D" id="3.40.50.620">
    <property type="entry name" value="HUPs"/>
    <property type="match status" value="1"/>
</dbReference>
<keyword evidence="3 9" id="KW-0547">Nucleotide-binding</keyword>
<dbReference type="Pfam" id="PF00579">
    <property type="entry name" value="tRNA-synt_1b"/>
    <property type="match status" value="1"/>
</dbReference>
<proteinExistence type="inferred from homology"/>
<keyword evidence="2 9" id="KW-0436">Ligase</keyword>
<dbReference type="NCBIfam" id="TIGR00234">
    <property type="entry name" value="tyrS"/>
    <property type="match status" value="1"/>
</dbReference>
<evidence type="ECO:0000256" key="5">
    <source>
        <dbReference type="ARBA" id="ARBA00022917"/>
    </source>
</evidence>
<evidence type="ECO:0000256" key="1">
    <source>
        <dbReference type="ARBA" id="ARBA00013160"/>
    </source>
</evidence>
<dbReference type="InterPro" id="IPR002307">
    <property type="entry name" value="Tyr-tRNA-ligase"/>
</dbReference>
<dbReference type="AlphaFoldDB" id="A0AAU7QSR7"/>
<evidence type="ECO:0000256" key="7">
    <source>
        <dbReference type="ARBA" id="ARBA00048248"/>
    </source>
</evidence>